<evidence type="ECO:0000259" key="1">
    <source>
        <dbReference type="Pfam" id="PF07393"/>
    </source>
</evidence>
<dbReference type="Pfam" id="PF07393">
    <property type="entry name" value="Sec10_HB"/>
    <property type="match status" value="1"/>
</dbReference>
<dbReference type="STRING" id="48269.A0A183L9P0"/>
<dbReference type="InterPro" id="IPR048627">
    <property type="entry name" value="Sec10_HB"/>
</dbReference>
<dbReference type="EMBL" id="UZAI01000096">
    <property type="protein sequence ID" value="VDO48483.1"/>
    <property type="molecule type" value="Genomic_DNA"/>
</dbReference>
<name>A0A183L9P0_9TREM</name>
<dbReference type="InterPro" id="IPR009976">
    <property type="entry name" value="Sec10-like"/>
</dbReference>
<dbReference type="GO" id="GO:0006887">
    <property type="term" value="P:exocytosis"/>
    <property type="evidence" value="ECO:0007669"/>
    <property type="project" value="TreeGrafter"/>
</dbReference>
<dbReference type="GO" id="GO:0006893">
    <property type="term" value="P:Golgi to plasma membrane transport"/>
    <property type="evidence" value="ECO:0007669"/>
    <property type="project" value="TreeGrafter"/>
</dbReference>
<proteinExistence type="predicted"/>
<evidence type="ECO:0000313" key="2">
    <source>
        <dbReference type="EMBL" id="VDO48483.1"/>
    </source>
</evidence>
<feature type="domain" description="Exocyst complex component Sec10-like alpha-helical bundle" evidence="1">
    <location>
        <begin position="16"/>
        <end position="136"/>
    </location>
</feature>
<keyword evidence="3" id="KW-1185">Reference proteome</keyword>
<dbReference type="GO" id="GO:0000145">
    <property type="term" value="C:exocyst"/>
    <property type="evidence" value="ECO:0007669"/>
    <property type="project" value="TreeGrafter"/>
</dbReference>
<dbReference type="Proteomes" id="UP000277204">
    <property type="component" value="Unassembled WGS sequence"/>
</dbReference>
<reference evidence="2 3" key="1">
    <citation type="submission" date="2018-11" db="EMBL/GenBank/DDBJ databases">
        <authorList>
            <consortium name="Pathogen Informatics"/>
        </authorList>
    </citation>
    <scope>NUCLEOTIDE SEQUENCE [LARGE SCALE GENOMIC DNA]</scope>
    <source>
        <strain evidence="2 3">Zambia</strain>
    </source>
</reference>
<sequence>MCTWVLLFAFYLKDSNTNPSYASEVSVKRNELKQDLEVKFCTGLEKCLNLAISRVQYLLSSEQRKTDFRPDINANSGIIAGNPPSLACQHVVAFVTHINRETHQHLDGQNLKTFLHEFGMKLNRTLVDHFYNFTFSDTAESWFVFSHRRLLLMVSGRWMLSILRRQLFINTCTILMVVVVVLRVSAPYNRTVLMFVLKILTLILVESCFEFHMFFNCRNAVLALPILAFTSASEPPCSSMMLPSLGPMGFADSEKRQVVSPYIPNYFIDLPDCPSVPCTNNSCSGC</sequence>
<gene>
    <name evidence="2" type="ORF">SMRZ_LOCUS515</name>
</gene>
<dbReference type="PANTHER" id="PTHR12100">
    <property type="entry name" value="SEC10"/>
    <property type="match status" value="1"/>
</dbReference>
<dbReference type="AlphaFoldDB" id="A0A183L9P0"/>
<protein>
    <recommendedName>
        <fullName evidence="1">Exocyst complex component Sec10-like alpha-helical bundle domain-containing protein</fullName>
    </recommendedName>
</protein>
<organism evidence="2 3">
    <name type="scientific">Schistosoma margrebowiei</name>
    <dbReference type="NCBI Taxonomy" id="48269"/>
    <lineage>
        <taxon>Eukaryota</taxon>
        <taxon>Metazoa</taxon>
        <taxon>Spiralia</taxon>
        <taxon>Lophotrochozoa</taxon>
        <taxon>Platyhelminthes</taxon>
        <taxon>Trematoda</taxon>
        <taxon>Digenea</taxon>
        <taxon>Strigeidida</taxon>
        <taxon>Schistosomatoidea</taxon>
        <taxon>Schistosomatidae</taxon>
        <taxon>Schistosoma</taxon>
    </lineage>
</organism>
<evidence type="ECO:0000313" key="3">
    <source>
        <dbReference type="Proteomes" id="UP000277204"/>
    </source>
</evidence>
<accession>A0A183L9P0</accession>
<dbReference type="PANTHER" id="PTHR12100:SF0">
    <property type="entry name" value="EXOCYST COMPLEX COMPONENT 5"/>
    <property type="match status" value="1"/>
</dbReference>